<dbReference type="GO" id="GO:0005524">
    <property type="term" value="F:ATP binding"/>
    <property type="evidence" value="ECO:0007669"/>
    <property type="project" value="UniProtKB-UniRule"/>
</dbReference>
<dbReference type="EC" id="5.6.2.-" evidence="12"/>
<dbReference type="PROSITE" id="PS50880">
    <property type="entry name" value="TOPRIM"/>
    <property type="match status" value="1"/>
</dbReference>
<proteinExistence type="inferred from homology"/>
<evidence type="ECO:0000256" key="12">
    <source>
        <dbReference type="HAMAP-Rule" id="MF_01125"/>
    </source>
</evidence>
<dbReference type="Pfam" id="PF00270">
    <property type="entry name" value="DEAD"/>
    <property type="match status" value="1"/>
</dbReference>
<keyword evidence="9 12" id="KW-0238">DNA-binding</keyword>
<dbReference type="InterPro" id="IPR013826">
    <property type="entry name" value="Topo_IA_cen_sub3"/>
</dbReference>
<protein>
    <recommendedName>
        <fullName evidence="12 13">Reverse gyrase</fullName>
        <ecNumber evidence="12">5.6.2.-</ecNumber>
    </recommendedName>
</protein>
<dbReference type="CDD" id="cd00186">
    <property type="entry name" value="TOP1Ac"/>
    <property type="match status" value="1"/>
</dbReference>
<feature type="domain" description="Toprim" evidence="14">
    <location>
        <begin position="519"/>
        <end position="680"/>
    </location>
</feature>
<dbReference type="PATRIC" id="fig|113653.22.peg.1695"/>
<dbReference type="InterPro" id="IPR027417">
    <property type="entry name" value="P-loop_NTPase"/>
</dbReference>
<dbReference type="GO" id="GO:0006260">
    <property type="term" value="P:DNA replication"/>
    <property type="evidence" value="ECO:0007669"/>
    <property type="project" value="UniProtKB-UniRule"/>
</dbReference>
<comment type="function">
    <text evidence="13">Modifies the topological state of DNA by introducing positive supercoils in an ATP-dependent process, increasing the linking number in steps of +1. Binds to single-stranded DNA, transiently cleaves and then rejoins the ends, introducing a positive supercoil in the process. The scissile phosphodiester is attacked by the catalytic tyrosine of the enzyme, resulting in the formation of a DNA-(5'-phosphotyrosyl)-enzyme intermediate. Involved in rewinding DNA strands in regions of the chromosome that have opened up to allow replication, transcription, DNA repair and/or for DNA protection.</text>
</comment>
<name>A0A0F7IGF7_9EURY</name>
<evidence type="ECO:0000256" key="7">
    <source>
        <dbReference type="ARBA" id="ARBA00022842"/>
    </source>
</evidence>
<dbReference type="Gene3D" id="1.10.460.10">
    <property type="entry name" value="Topoisomerase I, domain 2"/>
    <property type="match status" value="1"/>
</dbReference>
<dbReference type="GO" id="GO:0003677">
    <property type="term" value="F:DNA binding"/>
    <property type="evidence" value="ECO:0007669"/>
    <property type="project" value="UniProtKB-UniRule"/>
</dbReference>
<dbReference type="PROSITE" id="PS52039">
    <property type="entry name" value="TOPO_IA_2"/>
    <property type="match status" value="1"/>
</dbReference>
<dbReference type="Gene3D" id="2.20.20.30">
    <property type="entry name" value="reverse gyrase domain"/>
    <property type="match status" value="1"/>
</dbReference>
<dbReference type="CDD" id="cd17924">
    <property type="entry name" value="DDXDc_reverse_gyrase"/>
    <property type="match status" value="1"/>
</dbReference>
<dbReference type="Gene3D" id="3.40.50.140">
    <property type="match status" value="1"/>
</dbReference>
<comment type="subunit">
    <text evidence="12">Monomer.</text>
</comment>
<keyword evidence="10 12" id="KW-0413">Isomerase</keyword>
<dbReference type="InterPro" id="IPR013497">
    <property type="entry name" value="Topo_IA_cen"/>
</dbReference>
<feature type="domain" description="Helicase ATP-binding" evidence="15">
    <location>
        <begin position="65"/>
        <end position="252"/>
    </location>
</feature>
<keyword evidence="12 13" id="KW-0547">Nucleotide-binding</keyword>
<dbReference type="RefSeq" id="WP_048096113.1">
    <property type="nucleotide sequence ID" value="NZ_CP011267.1"/>
</dbReference>
<dbReference type="InterPro" id="IPR003601">
    <property type="entry name" value="Topo_IA_2"/>
</dbReference>
<dbReference type="SMART" id="SM00436">
    <property type="entry name" value="TOP1Bc"/>
    <property type="match status" value="1"/>
</dbReference>
<comment type="domain">
    <text evidence="12">Introduction of positive supercoils requires the cooperation of both domains. The helicase-like domain probably does not directly unwind DNA, but more likely acts by driving ATP-dependent conformational changes within the whole enzyme. A beta hairpin in the 'latch' region of the N-terminal domain plays a regulatory role in the enzyme, repressing topoisomerase activity in the absence of ATP and preventing the enzyme from acting as an ATP-independent relaxing enzyme; it also helps to coordinate nucleotide hydrolysis by the ATPase domain with the supercoiling activity of the topoisomerase domain.</text>
</comment>
<dbReference type="InterPro" id="IPR034142">
    <property type="entry name" value="TOPRIM_RevGyr"/>
</dbReference>
<dbReference type="PROSITE" id="PS51192">
    <property type="entry name" value="HELICASE_ATP_BIND_1"/>
    <property type="match status" value="1"/>
</dbReference>
<keyword evidence="12" id="KW-0378">Hydrolase</keyword>
<evidence type="ECO:0000313" key="17">
    <source>
        <dbReference type="EMBL" id="AKG90994.1"/>
    </source>
</evidence>
<comment type="miscellaneous">
    <text evidence="12">This enzyme is the only unique feature of hyperthermophilic bacteria/archaea known and seems to be essential for adaptation to life at high temperatures. It may play a role in stabilization of DNA at high temperatures.</text>
</comment>
<dbReference type="PROSITE" id="PS52037">
    <property type="entry name" value="ZF_RG_C"/>
    <property type="match status" value="1"/>
</dbReference>
<dbReference type="InterPro" id="IPR013824">
    <property type="entry name" value="Topo_IA_cen_sub1"/>
</dbReference>
<evidence type="ECO:0000256" key="4">
    <source>
        <dbReference type="ARBA" id="ARBA00022723"/>
    </source>
</evidence>
<evidence type="ECO:0000256" key="1">
    <source>
        <dbReference type="ARBA" id="ARBA00001946"/>
    </source>
</evidence>
<comment type="cofactor">
    <cofactor evidence="12">
        <name>Zn(2+)</name>
        <dbReference type="ChEBI" id="CHEBI:29105"/>
    </cofactor>
    <text evidence="12">Binds 1 or 2 zinc ions per subunit.</text>
</comment>
<keyword evidence="7" id="KW-0460">Magnesium</keyword>
<dbReference type="NCBIfam" id="TIGR01054">
    <property type="entry name" value="rgy"/>
    <property type="match status" value="1"/>
</dbReference>
<organism evidence="17 18">
    <name type="scientific">Geoglobus ahangari</name>
    <dbReference type="NCBI Taxonomy" id="113653"/>
    <lineage>
        <taxon>Archaea</taxon>
        <taxon>Methanobacteriati</taxon>
        <taxon>Methanobacteriota</taxon>
        <taxon>Archaeoglobi</taxon>
        <taxon>Archaeoglobales</taxon>
        <taxon>Archaeoglobaceae</taxon>
        <taxon>Geoglobus</taxon>
    </lineage>
</organism>
<dbReference type="EMBL" id="CP011267">
    <property type="protein sequence ID" value="AKG90994.1"/>
    <property type="molecule type" value="Genomic_DNA"/>
</dbReference>
<evidence type="ECO:0000259" key="14">
    <source>
        <dbReference type="PROSITE" id="PS50880"/>
    </source>
</evidence>
<dbReference type="GO" id="GO:0160097">
    <property type="term" value="F:reverse gyrase activity"/>
    <property type="evidence" value="ECO:0007669"/>
    <property type="project" value="UniProtKB-UniRule"/>
</dbReference>
<evidence type="ECO:0000256" key="13">
    <source>
        <dbReference type="RuleBase" id="RU004026"/>
    </source>
</evidence>
<keyword evidence="3 12" id="KW-0963">Cytoplasm</keyword>
<evidence type="ECO:0000256" key="3">
    <source>
        <dbReference type="ARBA" id="ARBA00022490"/>
    </source>
</evidence>
<evidence type="ECO:0000256" key="11">
    <source>
        <dbReference type="ARBA" id="ARBA00043976"/>
    </source>
</evidence>
<evidence type="ECO:0000313" key="18">
    <source>
        <dbReference type="Proteomes" id="UP000034723"/>
    </source>
</evidence>
<dbReference type="GO" id="GO:0008094">
    <property type="term" value="F:ATP-dependent activity, acting on DNA"/>
    <property type="evidence" value="ECO:0007669"/>
    <property type="project" value="UniProtKB-UniRule"/>
</dbReference>
<comment type="function">
    <text evidence="12">Modifies the topological state of DNA by introducing positive supercoils in an ATP-dependent process, increasing the linking number in steps of +1. Binds to single-stranded DNA, transiently cleaves and then rejoins the ends, introducing a positive supercoil in the process. The scissile phosphodiester is attacked by the catalytic tyrosine of the enzyme, resulting in the formation of a DNA-(5'-phosphotyrosyl)-enzyme intermediate. Probably involved in rewinding DNA strands in regions of the chromosome that have opened up to allow replication, transcription, DNA repair and/or for DNA protection.</text>
</comment>
<dbReference type="Gene3D" id="1.10.290.10">
    <property type="entry name" value="Topoisomerase I, domain 4"/>
    <property type="match status" value="1"/>
</dbReference>
<evidence type="ECO:0000256" key="8">
    <source>
        <dbReference type="ARBA" id="ARBA00023029"/>
    </source>
</evidence>
<comment type="subcellular location">
    <subcellularLocation>
        <location evidence="2 12">Cytoplasm</location>
    </subcellularLocation>
</comment>
<evidence type="ECO:0000256" key="5">
    <source>
        <dbReference type="ARBA" id="ARBA00022771"/>
    </source>
</evidence>
<dbReference type="CDD" id="cd03361">
    <property type="entry name" value="TOPRIM_TopoIA_RevGyr"/>
    <property type="match status" value="1"/>
</dbReference>
<sequence length="1073" mass="124009">MIFAKYENLCSICHSTLTDEEIERKICLKKHTPLCAHYVDRLTEEFSEFFRKAVGEPRSIQLFWARRIFQKESFAAVAPTGIGKTSFGILMSLFLAKKGRRSYLLFPTSLLVAQAAEKISDFSEKLGIDVGMNEEGEITVLYYHGGMKKAEKEKFHELLRSGKYSILITTTAFLSRNFGEIRGTFGFIFVDDVDAVLKASRNVDRILHLLGFRKTKEGWKGEAKGVLMVSTATAKKGQKVKLFRELLNFDVGSTTHAVRNIEDIAVEKDDVEELKSILRMMGRGGIIYAQSSEDAERIHEQLRDEFRIGIVSSKSKKDYELFERGELDYLVGTAYYYGTLVRGLDLPEIIRFVVFVKAPVFRVRIDDIDSISPNMLRVLALIFREDERVKRFVPYLNSLSQSQEQELRSVLKELVRGGQAVERKDVVVRESEVIFPDIRTYIQGSGRASRLFAGGITKGASFLLEGDGDVLRAFIERARYYDIEFKSKDEVDFESLIREIDESRRRFRERDKAKDIIKPTLFIVESPTKAKQIARFFGQPSIKAMSDGESVVIAYEVPTPERVLLVTASLGHVTDLITNRAFHGVEVSDGVFRPIYASIKRCRDCSYQFTEERENCPKCGSRNVDDSRRRIEFLRKIAKQTGHVIIGTDPDAEGEKIAWDLANLLRGCGEVKRAEFHEVTRKAINEALKSLRDIDENRVKAQIVRRVEDRWIGFVLSQKLWERFDNRNLSAGRAQTPVLGWIIERAEENKQRKKVAFVEELGIYIDDFDLQEFTIEIEAVERREEERTPLPPYTTDAMLRDANAILKMSAGEVMRLAQQLFESGLITYHRTDSTTVSDVGLRIAREYLGEDFHGRRWEKEGAHECIRPTRPLDRYDLQRLIQEGVIQVEGITRRHLALYDLIFRRFMASQCRNYRVEVVRYRIRADGRDIEEERVIRAEGRAYELYKSVWVREELPEGTRRVRARILTVPKAPLYTQSDIITLMKERGIGRPSTYATIVEKLFMRRYVIERNGRLIPTDTGRKVFDYLSRNYGKFVSEERTKLLEEKMDEVEEGRADYLEVIRELYDEIMEIV</sequence>
<dbReference type="Gene3D" id="3.30.56.120">
    <property type="match status" value="1"/>
</dbReference>
<comment type="catalytic activity">
    <reaction evidence="12 13">
        <text>ATP + H2O = ADP + phosphate + H(+)</text>
        <dbReference type="Rhea" id="RHEA:13065"/>
        <dbReference type="ChEBI" id="CHEBI:15377"/>
        <dbReference type="ChEBI" id="CHEBI:15378"/>
        <dbReference type="ChEBI" id="CHEBI:30616"/>
        <dbReference type="ChEBI" id="CHEBI:43474"/>
        <dbReference type="ChEBI" id="CHEBI:456216"/>
    </reaction>
</comment>
<dbReference type="SMART" id="SM00437">
    <property type="entry name" value="TOP1Ac"/>
    <property type="match status" value="1"/>
</dbReference>
<dbReference type="Pfam" id="PF01131">
    <property type="entry name" value="Topoisom_bac"/>
    <property type="match status" value="2"/>
</dbReference>
<keyword evidence="12 13" id="KW-0067">ATP-binding</keyword>
<dbReference type="Proteomes" id="UP000034723">
    <property type="component" value="Chromosome"/>
</dbReference>
<evidence type="ECO:0000256" key="10">
    <source>
        <dbReference type="ARBA" id="ARBA00023235"/>
    </source>
</evidence>
<evidence type="ECO:0000256" key="2">
    <source>
        <dbReference type="ARBA" id="ARBA00004496"/>
    </source>
</evidence>
<dbReference type="SMART" id="SM00493">
    <property type="entry name" value="TOPRIM"/>
    <property type="match status" value="1"/>
</dbReference>
<feature type="active site" description="O-(5'-phospho-DNA)-tyrosine intermediate" evidence="12">
    <location>
        <position position="828"/>
    </location>
</feature>
<dbReference type="HOGENOM" id="CLU_002886_0_0_2"/>
<keyword evidence="4 12" id="KW-0479">Metal-binding</keyword>
<comment type="cofactor">
    <cofactor evidence="1">
        <name>Mg(2+)</name>
        <dbReference type="ChEBI" id="CHEBI:18420"/>
    </cofactor>
</comment>
<keyword evidence="6 12" id="KW-0862">Zinc</keyword>
<feature type="domain" description="Topo IA-type catalytic" evidence="16">
    <location>
        <begin position="695"/>
        <end position="1073"/>
    </location>
</feature>
<dbReference type="KEGG" id="gah:GAH_01723"/>
<dbReference type="SUPFAM" id="SSF52540">
    <property type="entry name" value="P-loop containing nucleoside triphosphate hydrolases"/>
    <property type="match status" value="2"/>
</dbReference>
<dbReference type="GO" id="GO:0006265">
    <property type="term" value="P:DNA topological change"/>
    <property type="evidence" value="ECO:0007669"/>
    <property type="project" value="UniProtKB-UniRule"/>
</dbReference>
<keyword evidence="5 12" id="KW-0863">Zinc-finger</keyword>
<dbReference type="STRING" id="113653.GAH_01723"/>
<evidence type="ECO:0000259" key="16">
    <source>
        <dbReference type="PROSITE" id="PS52039"/>
    </source>
</evidence>
<dbReference type="GO" id="GO:0016887">
    <property type="term" value="F:ATP hydrolysis activity"/>
    <property type="evidence" value="ECO:0007669"/>
    <property type="project" value="RHEA"/>
</dbReference>
<dbReference type="GeneID" id="24804292"/>
<keyword evidence="18" id="KW-1185">Reference proteome</keyword>
<dbReference type="InterPro" id="IPR023405">
    <property type="entry name" value="Topo_IA_core_domain"/>
</dbReference>
<dbReference type="InterPro" id="IPR011545">
    <property type="entry name" value="DEAD/DEAH_box_helicase_dom"/>
</dbReference>
<gene>
    <name evidence="12" type="primary">rgy</name>
    <name evidence="17" type="ORF">GAH_01723</name>
</gene>
<accession>A0A0F7IGF7</accession>
<dbReference type="InterPro" id="IPR005736">
    <property type="entry name" value="Reverse_gyrase"/>
</dbReference>
<dbReference type="AlphaFoldDB" id="A0A0F7IGF7"/>
<keyword evidence="8 12" id="KW-0799">Topoisomerase</keyword>
<dbReference type="GO" id="GO:0008270">
    <property type="term" value="F:zinc ion binding"/>
    <property type="evidence" value="ECO:0007669"/>
    <property type="project" value="UniProtKB-UniRule"/>
</dbReference>
<evidence type="ECO:0000259" key="15">
    <source>
        <dbReference type="PROSITE" id="PS51192"/>
    </source>
</evidence>
<dbReference type="InterPro" id="IPR003602">
    <property type="entry name" value="Topo_IA_DNA-bd_dom"/>
</dbReference>
<feature type="region of interest" description="Topoisomerase I" evidence="12">
    <location>
        <begin position="515"/>
        <end position="1073"/>
    </location>
</feature>
<dbReference type="Pfam" id="PF01751">
    <property type="entry name" value="Toprim"/>
    <property type="match status" value="1"/>
</dbReference>
<evidence type="ECO:0000256" key="6">
    <source>
        <dbReference type="ARBA" id="ARBA00022833"/>
    </source>
</evidence>
<dbReference type="HAMAP" id="MF_01125">
    <property type="entry name" value="Reverse_gyrase"/>
    <property type="match status" value="1"/>
</dbReference>
<dbReference type="Gene3D" id="3.40.50.300">
    <property type="entry name" value="P-loop containing nucleotide triphosphate hydrolases"/>
    <property type="match status" value="2"/>
</dbReference>
<dbReference type="CDD" id="cd18798">
    <property type="entry name" value="SF2_C_reverse_gyrase"/>
    <property type="match status" value="1"/>
</dbReference>
<comment type="similarity">
    <text evidence="12">In the C-terminal section; belongs to the type IA topoisomerase family.</text>
</comment>
<comment type="similarity">
    <text evidence="11 12">In the N-terminal section; belongs to the DEAD box helicase family. DDVD subfamily.</text>
</comment>
<dbReference type="GO" id="GO:0005737">
    <property type="term" value="C:cytoplasm"/>
    <property type="evidence" value="ECO:0007669"/>
    <property type="project" value="UniProtKB-SubCell"/>
</dbReference>
<dbReference type="InParanoid" id="A0A0F7IGF7"/>
<reference evidence="17 18" key="1">
    <citation type="submission" date="2015-04" db="EMBL/GenBank/DDBJ databases">
        <title>The complete genome sequence of the hyperthermophilic, obligate iron-reducing archaeon Geoglobus ahangari strain 234T.</title>
        <authorList>
            <person name="Manzella M.P."/>
            <person name="Holmes D.E."/>
            <person name="Rocheleau J.M."/>
            <person name="Chung A."/>
            <person name="Reguera G."/>
            <person name="Kashefi K."/>
        </authorList>
    </citation>
    <scope>NUCLEOTIDE SEQUENCE [LARGE SCALE GENOMIC DNA]</scope>
    <source>
        <strain evidence="17 18">234</strain>
    </source>
</reference>
<dbReference type="InterPro" id="IPR014001">
    <property type="entry name" value="Helicase_ATP-bd"/>
</dbReference>
<dbReference type="PANTHER" id="PTHR43505">
    <property type="entry name" value="REVERSE GYRASE"/>
    <property type="match status" value="1"/>
</dbReference>
<dbReference type="SMART" id="SM00487">
    <property type="entry name" value="DEXDc"/>
    <property type="match status" value="1"/>
</dbReference>
<dbReference type="Gene3D" id="2.60.510.20">
    <property type="match status" value="1"/>
</dbReference>
<evidence type="ECO:0000256" key="9">
    <source>
        <dbReference type="ARBA" id="ARBA00023125"/>
    </source>
</evidence>
<dbReference type="InterPro" id="IPR006171">
    <property type="entry name" value="TOPRIM_dom"/>
</dbReference>
<dbReference type="SUPFAM" id="SSF56712">
    <property type="entry name" value="Prokaryotic type I DNA topoisomerase"/>
    <property type="match status" value="1"/>
</dbReference>
<dbReference type="OrthoDB" id="30963at2157"/>
<dbReference type="PANTHER" id="PTHR43505:SF1">
    <property type="entry name" value="REVERSE GYRASE"/>
    <property type="match status" value="1"/>
</dbReference>
<feature type="binding site" evidence="12">
    <location>
        <position position="61"/>
    </location>
    <ligand>
        <name>ATP</name>
        <dbReference type="ChEBI" id="CHEBI:30616"/>
    </ligand>
</feature>
<dbReference type="PRINTS" id="PR00417">
    <property type="entry name" value="PRTPISMRASEI"/>
</dbReference>